<name>Q1IUJ5_KORVE</name>
<dbReference type="EMBL" id="CP000360">
    <property type="protein sequence ID" value="ABF39455.1"/>
    <property type="molecule type" value="Genomic_DNA"/>
</dbReference>
<dbReference type="AlphaFoldDB" id="Q1IUJ5"/>
<dbReference type="InterPro" id="IPR013783">
    <property type="entry name" value="Ig-like_fold"/>
</dbReference>
<dbReference type="Pfam" id="PF09286">
    <property type="entry name" value="Pro-kuma_activ"/>
    <property type="match status" value="1"/>
</dbReference>
<reference evidence="11 12" key="1">
    <citation type="journal article" date="2009" name="Appl. Environ. Microbiol.">
        <title>Three genomes from the phylum Acidobacteria provide insight into the lifestyles of these microorganisms in soils.</title>
        <authorList>
            <person name="Ward N.L."/>
            <person name="Challacombe J.F."/>
            <person name="Janssen P.H."/>
            <person name="Henrissat B."/>
            <person name="Coutinho P.M."/>
            <person name="Wu M."/>
            <person name="Xie G."/>
            <person name="Haft D.H."/>
            <person name="Sait M."/>
            <person name="Badger J."/>
            <person name="Barabote R.D."/>
            <person name="Bradley B."/>
            <person name="Brettin T.S."/>
            <person name="Brinkac L.M."/>
            <person name="Bruce D."/>
            <person name="Creasy T."/>
            <person name="Daugherty S.C."/>
            <person name="Davidsen T.M."/>
            <person name="DeBoy R.T."/>
            <person name="Detter J.C."/>
            <person name="Dodson R.J."/>
            <person name="Durkin A.S."/>
            <person name="Ganapathy A."/>
            <person name="Gwinn-Giglio M."/>
            <person name="Han C.S."/>
            <person name="Khouri H."/>
            <person name="Kiss H."/>
            <person name="Kothari S.P."/>
            <person name="Madupu R."/>
            <person name="Nelson K.E."/>
            <person name="Nelson W.C."/>
            <person name="Paulsen I."/>
            <person name="Penn K."/>
            <person name="Ren Q."/>
            <person name="Rosovitz M.J."/>
            <person name="Selengut J.D."/>
            <person name="Shrivastava S."/>
            <person name="Sullivan S.A."/>
            <person name="Tapia R."/>
            <person name="Thompson L.S."/>
            <person name="Watkins K.L."/>
            <person name="Yang Q."/>
            <person name="Yu C."/>
            <person name="Zafar N."/>
            <person name="Zhou L."/>
            <person name="Kuske C.R."/>
        </authorList>
    </citation>
    <scope>NUCLEOTIDE SEQUENCE [LARGE SCALE GENOMIC DNA]</scope>
    <source>
        <strain evidence="11 12">Ellin345</strain>
    </source>
</reference>
<evidence type="ECO:0000256" key="7">
    <source>
        <dbReference type="ARBA" id="ARBA00023145"/>
    </source>
</evidence>
<keyword evidence="6" id="KW-0106">Calcium</keyword>
<evidence type="ECO:0000256" key="1">
    <source>
        <dbReference type="ARBA" id="ARBA00001913"/>
    </source>
</evidence>
<keyword evidence="12" id="KW-1185">Reference proteome</keyword>
<keyword evidence="8" id="KW-0472">Membrane</keyword>
<dbReference type="InterPro" id="IPR036852">
    <property type="entry name" value="Peptidase_S8/S53_dom_sf"/>
</dbReference>
<keyword evidence="8" id="KW-0812">Transmembrane</keyword>
<dbReference type="GO" id="GO:0008240">
    <property type="term" value="F:tripeptidyl-peptidase activity"/>
    <property type="evidence" value="ECO:0007669"/>
    <property type="project" value="TreeGrafter"/>
</dbReference>
<dbReference type="GO" id="GO:0004252">
    <property type="term" value="F:serine-type endopeptidase activity"/>
    <property type="evidence" value="ECO:0007669"/>
    <property type="project" value="InterPro"/>
</dbReference>
<dbReference type="HOGENOM" id="CLU_004005_0_0_0"/>
<protein>
    <submittedName>
        <fullName evidence="11">Protease</fullName>
    </submittedName>
</protein>
<evidence type="ECO:0000313" key="12">
    <source>
        <dbReference type="Proteomes" id="UP000002432"/>
    </source>
</evidence>
<dbReference type="KEGG" id="aba:Acid345_0450"/>
<dbReference type="EnsemblBacteria" id="ABF39455">
    <property type="protein sequence ID" value="ABF39455"/>
    <property type="gene ID" value="Acid345_0450"/>
</dbReference>
<accession>Q1IUJ5</accession>
<dbReference type="RefSeq" id="WP_011521257.1">
    <property type="nucleotide sequence ID" value="NC_008009.1"/>
</dbReference>
<dbReference type="GO" id="GO:0046872">
    <property type="term" value="F:metal ion binding"/>
    <property type="evidence" value="ECO:0007669"/>
    <property type="project" value="UniProtKB-KW"/>
</dbReference>
<organism evidence="11 12">
    <name type="scientific">Koribacter versatilis (strain Ellin345)</name>
    <dbReference type="NCBI Taxonomy" id="204669"/>
    <lineage>
        <taxon>Bacteria</taxon>
        <taxon>Pseudomonadati</taxon>
        <taxon>Acidobacteriota</taxon>
        <taxon>Terriglobia</taxon>
        <taxon>Terriglobales</taxon>
        <taxon>Candidatus Korobacteraceae</taxon>
        <taxon>Candidatus Korobacter</taxon>
    </lineage>
</organism>
<dbReference type="Gene3D" id="3.40.50.200">
    <property type="entry name" value="Peptidase S8/S53 domain"/>
    <property type="match status" value="1"/>
</dbReference>
<keyword evidence="8" id="KW-1133">Transmembrane helix</keyword>
<evidence type="ECO:0000256" key="9">
    <source>
        <dbReference type="SAM" id="SignalP"/>
    </source>
</evidence>
<dbReference type="OrthoDB" id="127592at2"/>
<dbReference type="InterPro" id="IPR023828">
    <property type="entry name" value="Peptidase_S8_Ser-AS"/>
</dbReference>
<feature type="transmembrane region" description="Helical" evidence="8">
    <location>
        <begin position="1148"/>
        <end position="1167"/>
    </location>
</feature>
<dbReference type="eggNOG" id="COG4934">
    <property type="taxonomic scope" value="Bacteria"/>
</dbReference>
<dbReference type="CDD" id="cd04056">
    <property type="entry name" value="Peptidases_S53"/>
    <property type="match status" value="1"/>
</dbReference>
<dbReference type="GO" id="GO:0006508">
    <property type="term" value="P:proteolysis"/>
    <property type="evidence" value="ECO:0007669"/>
    <property type="project" value="UniProtKB-KW"/>
</dbReference>
<keyword evidence="9" id="KW-0732">Signal</keyword>
<dbReference type="PROSITE" id="PS51695">
    <property type="entry name" value="SEDOLISIN"/>
    <property type="match status" value="1"/>
</dbReference>
<evidence type="ECO:0000256" key="3">
    <source>
        <dbReference type="ARBA" id="ARBA00022723"/>
    </source>
</evidence>
<proteinExistence type="predicted"/>
<dbReference type="InterPro" id="IPR032109">
    <property type="entry name" value="Big_3_5"/>
</dbReference>
<dbReference type="SUPFAM" id="SSF52743">
    <property type="entry name" value="Subtilisin-like"/>
    <property type="match status" value="1"/>
</dbReference>
<dbReference type="InterPro" id="IPR015366">
    <property type="entry name" value="S53_propep"/>
</dbReference>
<dbReference type="Pfam" id="PF16640">
    <property type="entry name" value="Big_3_5"/>
    <property type="match status" value="3"/>
</dbReference>
<dbReference type="Proteomes" id="UP000002432">
    <property type="component" value="Chromosome"/>
</dbReference>
<dbReference type="InterPro" id="IPR050819">
    <property type="entry name" value="Tripeptidyl-peptidase_I"/>
</dbReference>
<keyword evidence="4" id="KW-0378">Hydrolase</keyword>
<dbReference type="SMART" id="SM00944">
    <property type="entry name" value="Pro-kuma_activ"/>
    <property type="match status" value="1"/>
</dbReference>
<sequence length="1207" mass="123452">MSIRNRLLSATTRVALLLCACSMVFAQAPLIQNRVTAPIENSKTIKIRQTVSPLVAKSADKGRLAGDRNLGQMLLMLSPTKEQNTALEAVIKAEHTPGSAKYHHWLKASEIATKYGVSEPDTTAVRGWLASQGFEVKHVANSRRFVVFSGTVAQVEAAFHTQMHQYELSGNSFIANSQEVQIPAALAPVVRGVVRLTSTPKNNNVKIVGKAAFDKEKGQITFTNGEHAITPADFATIYNLNPLYQAGINGAGQSIAIVARSDIYSRDVFDFMSIFGVSFGGFYYTINGDDPGYVSGSDVEATLDLTWAAAIAPGATPNIVISQSNFADGVDISAAFIVDNNLAPVMSTSFSSCEQQMGPVGTEFYYSLWAQAAAEGITAVVSSDDSGGAGCDLPGSGTFAQNGLAVNALASTPFNVAVGGTQFDDTADPSKYWSSTNDSTTKASVLSYIPEKAWNESSIDSGNVSLWAGGGGVSTLWTKPEWQIGTGVPADGMRDLPDVSLTAAGHDGYVLCFGGSCESGGIYTVGGTSASAPAFAAIMALVNQQTGSPQGNPNYVIYQLAAQHPEFFHDTTVGDNKVPDMNGEFTVGYSTGVGYDLATGLGSFDANSLVTNWNNVTFSGTNTTLSGPAGGLTFVHGAGVPVTASVSAASGSKLPTGNVAFFTDNPLGLATPFGVGAAALDNTGDATTSLAAIPGGTHSLTARYGGDATFTASTSNAVTVTVTPEPSNTYFVAGVGGSTVTSAEAKYGDPLVMAVLVQGNSLVGHPTGSVSLSEGSTDLGTRYLNYGEHEDAEQGSSSVFGVIGFPVGVHQLTASYTGDPSFNPSTSTNFQLTIVKSDSTISSLQFQGSALSGAPLPVFGQVSLASGTLMPISGSVTFTAASDKTTVNLGSLTIDATSGTFAGRVSFPSAGSWVLTAVYGGDSNVTGTQTQTRVAVDSSEATTMSLSSNAPSVPAGGSVTFTAQVSSPVVLRLPTGTVTFMDGTASLGTATLDGYGIGKFTTTSLTGGSHSITANYGGDAIFRATSASVSQSISDFAVQPTTAAVSIKVGQSGTALIALTPQGGFNQAVTFSCSGLPSGASCTFAPATLTPTGTDVATDTMTIATSGSGAAAHRAENRRMNWLASSGFGLAGVLLLVPICNRKRRARLVVLAGLMLMLGLWGCGGSSSSSPKPPPPNPMVGTYSVTVTATSGTGSAHAADLSVTITQ</sequence>
<dbReference type="CDD" id="cd11377">
    <property type="entry name" value="Pro-peptidase_S53"/>
    <property type="match status" value="1"/>
</dbReference>
<evidence type="ECO:0000256" key="6">
    <source>
        <dbReference type="ARBA" id="ARBA00022837"/>
    </source>
</evidence>
<feature type="signal peptide" evidence="9">
    <location>
        <begin position="1"/>
        <end position="26"/>
    </location>
</feature>
<dbReference type="PANTHER" id="PTHR14218:SF15">
    <property type="entry name" value="TRIPEPTIDYL-PEPTIDASE 1"/>
    <property type="match status" value="1"/>
</dbReference>
<dbReference type="SUPFAM" id="SSF54897">
    <property type="entry name" value="Protease propeptides/inhibitors"/>
    <property type="match status" value="1"/>
</dbReference>
<evidence type="ECO:0000256" key="2">
    <source>
        <dbReference type="ARBA" id="ARBA00022670"/>
    </source>
</evidence>
<evidence type="ECO:0000256" key="4">
    <source>
        <dbReference type="ARBA" id="ARBA00022801"/>
    </source>
</evidence>
<dbReference type="InterPro" id="IPR030400">
    <property type="entry name" value="Sedolisin_dom"/>
</dbReference>
<feature type="domain" description="Peptidase S53" evidence="10">
    <location>
        <begin position="228"/>
        <end position="616"/>
    </location>
</feature>
<evidence type="ECO:0000256" key="8">
    <source>
        <dbReference type="SAM" id="Phobius"/>
    </source>
</evidence>
<evidence type="ECO:0000259" key="10">
    <source>
        <dbReference type="PROSITE" id="PS51695"/>
    </source>
</evidence>
<keyword evidence="3" id="KW-0479">Metal-binding</keyword>
<dbReference type="PROSITE" id="PS00138">
    <property type="entry name" value="SUBTILASE_SER"/>
    <property type="match status" value="1"/>
</dbReference>
<evidence type="ECO:0000313" key="11">
    <source>
        <dbReference type="EMBL" id="ABF39455.1"/>
    </source>
</evidence>
<dbReference type="Gene3D" id="2.60.40.10">
    <property type="entry name" value="Immunoglobulins"/>
    <property type="match status" value="3"/>
</dbReference>
<dbReference type="STRING" id="204669.Acid345_0450"/>
<keyword evidence="7" id="KW-0865">Zymogen</keyword>
<evidence type="ECO:0000256" key="5">
    <source>
        <dbReference type="ARBA" id="ARBA00022825"/>
    </source>
</evidence>
<dbReference type="PANTHER" id="PTHR14218">
    <property type="entry name" value="PROTEASE S8 TRIPEPTIDYL PEPTIDASE I CLN2"/>
    <property type="match status" value="1"/>
</dbReference>
<comment type="cofactor">
    <cofactor evidence="1">
        <name>Ca(2+)</name>
        <dbReference type="ChEBI" id="CHEBI:29108"/>
    </cofactor>
</comment>
<keyword evidence="5" id="KW-0720">Serine protease</keyword>
<gene>
    <name evidence="11" type="ordered locus">Acid345_0450</name>
</gene>
<feature type="chain" id="PRO_5004191802" evidence="9">
    <location>
        <begin position="27"/>
        <end position="1207"/>
    </location>
</feature>
<feature type="transmembrane region" description="Helical" evidence="8">
    <location>
        <begin position="1122"/>
        <end position="1141"/>
    </location>
</feature>
<keyword evidence="2 11" id="KW-0645">Protease</keyword>